<organism evidence="2 3">
    <name type="scientific">Candidatus Acidiferrum panamense</name>
    <dbReference type="NCBI Taxonomy" id="2741543"/>
    <lineage>
        <taxon>Bacteria</taxon>
        <taxon>Pseudomonadati</taxon>
        <taxon>Acidobacteriota</taxon>
        <taxon>Terriglobia</taxon>
        <taxon>Candidatus Acidiferrales</taxon>
        <taxon>Candidatus Acidiferrum</taxon>
    </lineage>
</organism>
<feature type="non-terminal residue" evidence="2">
    <location>
        <position position="135"/>
    </location>
</feature>
<keyword evidence="3" id="KW-1185">Reference proteome</keyword>
<accession>A0A7V8NNK0</accession>
<proteinExistence type="predicted"/>
<protein>
    <recommendedName>
        <fullName evidence="4">SurA N-terminal domain-containing protein</fullName>
    </recommendedName>
</protein>
<evidence type="ECO:0000313" key="2">
    <source>
        <dbReference type="EMBL" id="MBA0084650.1"/>
    </source>
</evidence>
<reference evidence="2" key="1">
    <citation type="submission" date="2020-06" db="EMBL/GenBank/DDBJ databases">
        <title>Legume-microbial interactions unlock mineral nutrients during tropical forest succession.</title>
        <authorList>
            <person name="Epihov D.Z."/>
        </authorList>
    </citation>
    <scope>NUCLEOTIDE SEQUENCE [LARGE SCALE GENOMIC DNA]</scope>
    <source>
        <strain evidence="2">Pan2503</strain>
    </source>
</reference>
<dbReference type="SUPFAM" id="SSF109998">
    <property type="entry name" value="Triger factor/SurA peptide-binding domain-like"/>
    <property type="match status" value="1"/>
</dbReference>
<dbReference type="AlphaFoldDB" id="A0A7V8NNK0"/>
<dbReference type="EMBL" id="JACDQQ010000649">
    <property type="protein sequence ID" value="MBA0084650.1"/>
    <property type="molecule type" value="Genomic_DNA"/>
</dbReference>
<dbReference type="PANTHER" id="PTHR47637">
    <property type="entry name" value="CHAPERONE SURA"/>
    <property type="match status" value="1"/>
</dbReference>
<evidence type="ECO:0000313" key="3">
    <source>
        <dbReference type="Proteomes" id="UP000567293"/>
    </source>
</evidence>
<dbReference type="InterPro" id="IPR027304">
    <property type="entry name" value="Trigger_fact/SurA_dom_sf"/>
</dbReference>
<evidence type="ECO:0008006" key="4">
    <source>
        <dbReference type="Google" id="ProtNLM"/>
    </source>
</evidence>
<dbReference type="Proteomes" id="UP000567293">
    <property type="component" value="Unassembled WGS sequence"/>
</dbReference>
<dbReference type="PANTHER" id="PTHR47637:SF1">
    <property type="entry name" value="CHAPERONE SURA"/>
    <property type="match status" value="1"/>
</dbReference>
<evidence type="ECO:0000256" key="1">
    <source>
        <dbReference type="ARBA" id="ARBA00022729"/>
    </source>
</evidence>
<comment type="caution">
    <text evidence="2">The sequence shown here is derived from an EMBL/GenBank/DDBJ whole genome shotgun (WGS) entry which is preliminary data.</text>
</comment>
<keyword evidence="1" id="KW-0732">Signal</keyword>
<dbReference type="Gene3D" id="1.10.4030.10">
    <property type="entry name" value="Porin chaperone SurA, peptide-binding domain"/>
    <property type="match status" value="1"/>
</dbReference>
<sequence length="135" mass="14833">MPSPAIHGILLAAVIMAISRGSLATQEVVDRIVARVENDVILLSEVRALGRYQQFLDGKSESSDQILDRLIDQWIVRTEADASHSPRPSEADIDRGLSRVRNSFASEQEYQAGMKQAGLSEPDLRAQVASQLYLG</sequence>
<name>A0A7V8NNK0_9BACT</name>
<dbReference type="InterPro" id="IPR050280">
    <property type="entry name" value="OMP_Chaperone_SurA"/>
</dbReference>
<gene>
    <name evidence="2" type="ORF">HRJ53_06625</name>
</gene>